<dbReference type="InterPro" id="IPR001789">
    <property type="entry name" value="Sig_transdc_resp-reg_receiver"/>
</dbReference>
<feature type="modified residue" description="4-aspartylphosphate" evidence="2">
    <location>
        <position position="72"/>
    </location>
</feature>
<feature type="region of interest" description="Disordered" evidence="3">
    <location>
        <begin position="431"/>
        <end position="461"/>
    </location>
</feature>
<organism evidence="5 6">
    <name type="scientific">Sulfitobacter pontiacus</name>
    <dbReference type="NCBI Taxonomy" id="60137"/>
    <lineage>
        <taxon>Bacteria</taxon>
        <taxon>Pseudomonadati</taxon>
        <taxon>Pseudomonadota</taxon>
        <taxon>Alphaproteobacteria</taxon>
        <taxon>Rhodobacterales</taxon>
        <taxon>Roseobacteraceae</taxon>
        <taxon>Sulfitobacter</taxon>
    </lineage>
</organism>
<dbReference type="PANTHER" id="PTHR43156">
    <property type="entry name" value="STAGE II SPORULATION PROTEIN E-RELATED"/>
    <property type="match status" value="1"/>
</dbReference>
<proteinExistence type="predicted"/>
<protein>
    <submittedName>
        <fullName evidence="5">Response regulator receiver domain-containing protein</fullName>
    </submittedName>
</protein>
<dbReference type="EMBL" id="FNNB01000005">
    <property type="protein sequence ID" value="SDX29804.1"/>
    <property type="molecule type" value="Genomic_DNA"/>
</dbReference>
<dbReference type="CDD" id="cd17574">
    <property type="entry name" value="REC_OmpR"/>
    <property type="match status" value="1"/>
</dbReference>
<evidence type="ECO:0000313" key="5">
    <source>
        <dbReference type="EMBL" id="SDX29804.1"/>
    </source>
</evidence>
<dbReference type="Gene3D" id="3.40.50.2300">
    <property type="match status" value="1"/>
</dbReference>
<dbReference type="PROSITE" id="PS50110">
    <property type="entry name" value="RESPONSE_REGULATORY"/>
    <property type="match status" value="1"/>
</dbReference>
<dbReference type="Proteomes" id="UP000183076">
    <property type="component" value="Unassembled WGS sequence"/>
</dbReference>
<dbReference type="InterPro" id="IPR052016">
    <property type="entry name" value="Bact_Sigma-Reg"/>
</dbReference>
<dbReference type="SMART" id="SM00448">
    <property type="entry name" value="REC"/>
    <property type="match status" value="1"/>
</dbReference>
<accession>A0A1H3AKV8</accession>
<evidence type="ECO:0000259" key="4">
    <source>
        <dbReference type="PROSITE" id="PS50110"/>
    </source>
</evidence>
<keyword evidence="1" id="KW-0378">Hydrolase</keyword>
<dbReference type="SUPFAM" id="SSF52172">
    <property type="entry name" value="CheY-like"/>
    <property type="match status" value="1"/>
</dbReference>
<evidence type="ECO:0000256" key="3">
    <source>
        <dbReference type="SAM" id="MobiDB-lite"/>
    </source>
</evidence>
<keyword evidence="2" id="KW-0597">Phosphoprotein</keyword>
<reference evidence="6" key="1">
    <citation type="submission" date="2016-10" db="EMBL/GenBank/DDBJ databases">
        <authorList>
            <person name="Varghese N."/>
            <person name="Submissions S."/>
        </authorList>
    </citation>
    <scope>NUCLEOTIDE SEQUENCE [LARGE SCALE GENOMIC DNA]</scope>
    <source>
        <strain evidence="6">DSM 10014</strain>
    </source>
</reference>
<dbReference type="Pfam" id="PF07228">
    <property type="entry name" value="SpoIIE"/>
    <property type="match status" value="1"/>
</dbReference>
<dbReference type="AlphaFoldDB" id="A0A1H3AKV8"/>
<evidence type="ECO:0000256" key="2">
    <source>
        <dbReference type="PROSITE-ProRule" id="PRU00169"/>
    </source>
</evidence>
<name>A0A1H3AKV8_9RHOB</name>
<dbReference type="InterPro" id="IPR011006">
    <property type="entry name" value="CheY-like_superfamily"/>
</dbReference>
<evidence type="ECO:0000313" key="6">
    <source>
        <dbReference type="Proteomes" id="UP000183076"/>
    </source>
</evidence>
<dbReference type="SMART" id="SM00331">
    <property type="entry name" value="PP2C_SIG"/>
    <property type="match status" value="1"/>
</dbReference>
<feature type="domain" description="Response regulatory" evidence="4">
    <location>
        <begin position="23"/>
        <end position="139"/>
    </location>
</feature>
<feature type="compositionally biased region" description="Polar residues" evidence="3">
    <location>
        <begin position="436"/>
        <end position="453"/>
    </location>
</feature>
<dbReference type="STRING" id="60137.SAMN04488041_105368"/>
<dbReference type="Gene3D" id="3.60.40.10">
    <property type="entry name" value="PPM-type phosphatase domain"/>
    <property type="match status" value="1"/>
</dbReference>
<dbReference type="InterPro" id="IPR001932">
    <property type="entry name" value="PPM-type_phosphatase-like_dom"/>
</dbReference>
<dbReference type="GO" id="GO:0000160">
    <property type="term" value="P:phosphorelay signal transduction system"/>
    <property type="evidence" value="ECO:0007669"/>
    <property type="project" value="InterPro"/>
</dbReference>
<dbReference type="Pfam" id="PF00072">
    <property type="entry name" value="Response_reg"/>
    <property type="match status" value="1"/>
</dbReference>
<gene>
    <name evidence="5" type="ORF">SAMN04488041_105368</name>
</gene>
<dbReference type="GO" id="GO:0016791">
    <property type="term" value="F:phosphatase activity"/>
    <property type="evidence" value="ECO:0007669"/>
    <property type="project" value="TreeGrafter"/>
</dbReference>
<dbReference type="PANTHER" id="PTHR43156:SF2">
    <property type="entry name" value="STAGE II SPORULATION PROTEIN E"/>
    <property type="match status" value="1"/>
</dbReference>
<evidence type="ECO:0000256" key="1">
    <source>
        <dbReference type="ARBA" id="ARBA00022801"/>
    </source>
</evidence>
<sequence>MLQNKIEKIARPKTPQRFRAIKTAMVVDDSALQRRILMATLSRWGFDVQGAASAEEALAVCEQNLPDLIISDWIMPGMSGLQFCEAFRKLSKGSYGYFILLTAKSDKSEVVKGLDSGADDFVSKPVNVDELRARIMAGERILTMQRELSSKNCVITEALDALQNVHDALDRDLDEARKFQKSLLQEPFCAFDAGAVSLMLRSSGHVGGDLVGYFTAGNSIGIYGLDVSGHGVSSALMAARLAGIFSAVAPEQNLALARQSDGTYKMRPPDQVIAELNSLVLSDMESEQYFTLFLAEIELDTGRIRATQAGHPHPFIQRRNSRLENFGRGGLPVGLIADAQYETVASQLYPGDRLIVLSDGVTECPDPIGQMLDDNGLNQVLHDLHPIRGPLFFDALTSRLEDHAGTADFPDDVSGICFEFQDLAARNRSRKCRSPSLPSTETASSPDRTTVAWSGSIGGAI</sequence>
<dbReference type="InterPro" id="IPR036457">
    <property type="entry name" value="PPM-type-like_dom_sf"/>
</dbReference>